<dbReference type="RefSeq" id="WP_130233946.1">
    <property type="nucleotide sequence ID" value="NZ_BMEF01000033.1"/>
</dbReference>
<name>A0A5C2HA03_9BACT</name>
<sequence>MTINKIGNFIIVKDATAEPFLLATSYNSKLKTDKSLIQLLKDAKYEGKVFVDMLMKVGNGSQRFYSSFFNGSKFDMNNTQIIKSEDELLDTLLKIEKKIICTDKSILNNSILTEYDKMEFSC</sequence>
<keyword evidence="2" id="KW-1185">Reference proteome</keyword>
<reference evidence="1" key="1">
    <citation type="submission" date="2019-09" db="EMBL/GenBank/DDBJ databases">
        <title>Complete genome sequencing of four Arcobacter species reveals a diverse suite of mobile elements.</title>
        <authorList>
            <person name="Miller W.G."/>
            <person name="Yee E."/>
            <person name="Bono J.L."/>
        </authorList>
    </citation>
    <scope>NUCLEOTIDE SEQUENCE [LARGE SCALE GENOMIC DNA]</scope>
    <source>
        <strain evidence="1">LMG 26638</strain>
    </source>
</reference>
<dbReference type="AlphaFoldDB" id="A0A5C2HA03"/>
<accession>A0A5C2HA03</accession>
<gene>
    <name evidence="1" type="ORF">APAC_1966</name>
</gene>
<proteinExistence type="predicted"/>
<organism evidence="1 2">
    <name type="scientific">Malaciobacter pacificus</name>
    <dbReference type="NCBI Taxonomy" id="1080223"/>
    <lineage>
        <taxon>Bacteria</taxon>
        <taxon>Pseudomonadati</taxon>
        <taxon>Campylobacterota</taxon>
        <taxon>Epsilonproteobacteria</taxon>
        <taxon>Campylobacterales</taxon>
        <taxon>Arcobacteraceae</taxon>
        <taxon>Malaciobacter</taxon>
    </lineage>
</organism>
<dbReference type="InterPro" id="IPR031834">
    <property type="entry name" value="RnlB/LsoB_antitoxin"/>
</dbReference>
<protein>
    <submittedName>
        <fullName evidence="1">Toxin-antitoxin system, antitoxin component, RnlB family</fullName>
    </submittedName>
</protein>
<dbReference type="KEGG" id="apai:APAC_1966"/>
<reference evidence="1" key="2">
    <citation type="submission" date="2019-09" db="EMBL/GenBank/DDBJ databases">
        <title>Taxonomic note: a critical rebuttal of the proposed division of the genus Arcobacter into six genera, emended descriptions of Arcobacter anaerophilus and the genus Arcobacter, and an assessment of genus-level boundaries for Epsilonproteobacteria using in silico genomic comparator tools.</title>
        <authorList>
            <person name="On S.L.W."/>
            <person name="Miller W.G."/>
            <person name="Biggs P."/>
            <person name="Cornelius A."/>
            <person name="Vandamme P."/>
        </authorList>
    </citation>
    <scope>NUCLEOTIDE SEQUENCE [LARGE SCALE GENOMIC DNA]</scope>
    <source>
        <strain evidence="1">LMG 26638</strain>
    </source>
</reference>
<dbReference type="Pfam" id="PF15933">
    <property type="entry name" value="RnlB_antitoxin"/>
    <property type="match status" value="1"/>
</dbReference>
<dbReference type="Proteomes" id="UP000322726">
    <property type="component" value="Chromosome"/>
</dbReference>
<evidence type="ECO:0000313" key="2">
    <source>
        <dbReference type="Proteomes" id="UP000322726"/>
    </source>
</evidence>
<evidence type="ECO:0000313" key="1">
    <source>
        <dbReference type="EMBL" id="QEP35038.1"/>
    </source>
</evidence>
<dbReference type="EMBL" id="CP035928">
    <property type="protein sequence ID" value="QEP35038.1"/>
    <property type="molecule type" value="Genomic_DNA"/>
</dbReference>